<sequence>MELLDCFDRALDEFGSRVHAVDPGRWHHGTPCAEWSVRDLVNHVTGEHLWAPVLLSGATLEEVGDRFDGDVLDDDPVGTWDRAAHASKEAFHRPGALDRPVHTSGGPVPAGDYARQMISDLTVHAWDLARGAGVDDRLDPELVSEVHAYTAPRAASWRGAGLFGPPVEVPRTAPLQDRLVAMLGRRP</sequence>
<dbReference type="NCBIfam" id="TIGR03083">
    <property type="entry name" value="maleylpyruvate isomerase family mycothiol-dependent enzyme"/>
    <property type="match status" value="1"/>
</dbReference>
<keyword evidence="3" id="KW-1185">Reference proteome</keyword>
<organism evidence="2 3">
    <name type="scientific">Streptomyces sodiiphilus</name>
    <dbReference type="NCBI Taxonomy" id="226217"/>
    <lineage>
        <taxon>Bacteria</taxon>
        <taxon>Bacillati</taxon>
        <taxon>Actinomycetota</taxon>
        <taxon>Actinomycetes</taxon>
        <taxon>Kitasatosporales</taxon>
        <taxon>Streptomycetaceae</taxon>
        <taxon>Streptomyces</taxon>
    </lineage>
</organism>
<name>A0ABN2P1Z5_9ACTN</name>
<dbReference type="EMBL" id="BAAAMJ010000012">
    <property type="protein sequence ID" value="GAA1907275.1"/>
    <property type="molecule type" value="Genomic_DNA"/>
</dbReference>
<comment type="caution">
    <text evidence="2">The sequence shown here is derived from an EMBL/GenBank/DDBJ whole genome shotgun (WGS) entry which is preliminary data.</text>
</comment>
<dbReference type="InterPro" id="IPR034660">
    <property type="entry name" value="DinB/YfiT-like"/>
</dbReference>
<dbReference type="InterPro" id="IPR024344">
    <property type="entry name" value="MDMPI_metal-binding"/>
</dbReference>
<feature type="domain" description="Mycothiol-dependent maleylpyruvate isomerase metal-binding" evidence="1">
    <location>
        <begin position="8"/>
        <end position="129"/>
    </location>
</feature>
<dbReference type="InterPro" id="IPR017520">
    <property type="entry name" value="CHP03086"/>
</dbReference>
<gene>
    <name evidence="2" type="ORF">GCM10009716_16520</name>
</gene>
<evidence type="ECO:0000313" key="2">
    <source>
        <dbReference type="EMBL" id="GAA1907275.1"/>
    </source>
</evidence>
<dbReference type="RefSeq" id="WP_344259904.1">
    <property type="nucleotide sequence ID" value="NZ_BAAAMJ010000012.1"/>
</dbReference>
<dbReference type="NCBIfam" id="TIGR03086">
    <property type="entry name" value="TIGR03086 family metal-binding protein"/>
    <property type="match status" value="1"/>
</dbReference>
<dbReference type="Proteomes" id="UP001501303">
    <property type="component" value="Unassembled WGS sequence"/>
</dbReference>
<reference evidence="2 3" key="1">
    <citation type="journal article" date="2019" name="Int. J. Syst. Evol. Microbiol.">
        <title>The Global Catalogue of Microorganisms (GCM) 10K type strain sequencing project: providing services to taxonomists for standard genome sequencing and annotation.</title>
        <authorList>
            <consortium name="The Broad Institute Genomics Platform"/>
            <consortium name="The Broad Institute Genome Sequencing Center for Infectious Disease"/>
            <person name="Wu L."/>
            <person name="Ma J."/>
        </authorList>
    </citation>
    <scope>NUCLEOTIDE SEQUENCE [LARGE SCALE GENOMIC DNA]</scope>
    <source>
        <strain evidence="2 3">JCM 13581</strain>
    </source>
</reference>
<accession>A0ABN2P1Z5</accession>
<proteinExistence type="predicted"/>
<evidence type="ECO:0000259" key="1">
    <source>
        <dbReference type="Pfam" id="PF11716"/>
    </source>
</evidence>
<evidence type="ECO:0000313" key="3">
    <source>
        <dbReference type="Proteomes" id="UP001501303"/>
    </source>
</evidence>
<dbReference type="InterPro" id="IPR017517">
    <property type="entry name" value="Maleyloyr_isom"/>
</dbReference>
<dbReference type="SUPFAM" id="SSF109854">
    <property type="entry name" value="DinB/YfiT-like putative metalloenzymes"/>
    <property type="match status" value="1"/>
</dbReference>
<dbReference type="Gene3D" id="1.20.120.450">
    <property type="entry name" value="dinb family like domain"/>
    <property type="match status" value="1"/>
</dbReference>
<protein>
    <submittedName>
        <fullName evidence="2">TIGR03086 family metal-binding protein</fullName>
    </submittedName>
</protein>
<dbReference type="Pfam" id="PF11716">
    <property type="entry name" value="MDMPI_N"/>
    <property type="match status" value="1"/>
</dbReference>